<dbReference type="Pfam" id="PF13193">
    <property type="entry name" value="AMP-binding_C"/>
    <property type="match status" value="1"/>
</dbReference>
<dbReference type="EMBL" id="VJZA01000010">
    <property type="protein sequence ID" value="TVT23718.1"/>
    <property type="molecule type" value="Genomic_DNA"/>
</dbReference>
<comment type="caution">
    <text evidence="3">The sequence shown here is derived from an EMBL/GenBank/DDBJ whole genome shotgun (WGS) entry which is preliminary data.</text>
</comment>
<dbReference type="OrthoDB" id="2472181at2"/>
<name>A0A558AHH2_9PSEU</name>
<evidence type="ECO:0000313" key="3">
    <source>
        <dbReference type="EMBL" id="TVT23718.1"/>
    </source>
</evidence>
<dbReference type="RefSeq" id="WP_144636520.1">
    <property type="nucleotide sequence ID" value="NZ_BNAX01000009.1"/>
</dbReference>
<accession>A0A558AHH2</accession>
<dbReference type="Proteomes" id="UP000318578">
    <property type="component" value="Unassembled WGS sequence"/>
</dbReference>
<dbReference type="PROSITE" id="PS00455">
    <property type="entry name" value="AMP_BINDING"/>
    <property type="match status" value="1"/>
</dbReference>
<feature type="domain" description="AMP-binding enzyme C-terminal" evidence="2">
    <location>
        <begin position="408"/>
        <end position="476"/>
    </location>
</feature>
<dbReference type="AlphaFoldDB" id="A0A558AHH2"/>
<dbReference type="GO" id="GO:0016878">
    <property type="term" value="F:acid-thiol ligase activity"/>
    <property type="evidence" value="ECO:0007669"/>
    <property type="project" value="UniProtKB-ARBA"/>
</dbReference>
<reference evidence="3 4" key="1">
    <citation type="submission" date="2019-07" db="EMBL/GenBank/DDBJ databases">
        <title>New species of Amycolatopsis and Streptomyces.</title>
        <authorList>
            <person name="Duangmal K."/>
            <person name="Teo W.F.A."/>
            <person name="Lipun K."/>
        </authorList>
    </citation>
    <scope>NUCLEOTIDE SEQUENCE [LARGE SCALE GENOMIC DNA]</scope>
    <source>
        <strain evidence="3 4">JCM 30562</strain>
    </source>
</reference>
<dbReference type="InterPro" id="IPR000873">
    <property type="entry name" value="AMP-dep_synth/lig_dom"/>
</dbReference>
<keyword evidence="4" id="KW-1185">Reference proteome</keyword>
<evidence type="ECO:0000313" key="4">
    <source>
        <dbReference type="Proteomes" id="UP000318578"/>
    </source>
</evidence>
<dbReference type="PANTHER" id="PTHR43767:SF1">
    <property type="entry name" value="NONRIBOSOMAL PEPTIDE SYNTHASE PES1 (EUROFUNG)-RELATED"/>
    <property type="match status" value="1"/>
</dbReference>
<dbReference type="InterPro" id="IPR020845">
    <property type="entry name" value="AMP-binding_CS"/>
</dbReference>
<dbReference type="SUPFAM" id="SSF56801">
    <property type="entry name" value="Acetyl-CoA synthetase-like"/>
    <property type="match status" value="1"/>
</dbReference>
<dbReference type="InterPro" id="IPR042099">
    <property type="entry name" value="ANL_N_sf"/>
</dbReference>
<dbReference type="Gene3D" id="3.40.50.12780">
    <property type="entry name" value="N-terminal domain of ligase-like"/>
    <property type="match status" value="1"/>
</dbReference>
<evidence type="ECO:0000259" key="2">
    <source>
        <dbReference type="Pfam" id="PF13193"/>
    </source>
</evidence>
<evidence type="ECO:0000259" key="1">
    <source>
        <dbReference type="Pfam" id="PF00501"/>
    </source>
</evidence>
<feature type="domain" description="AMP-dependent synthetase/ligase" evidence="1">
    <location>
        <begin position="5"/>
        <end position="352"/>
    </location>
</feature>
<proteinExistence type="predicted"/>
<dbReference type="Pfam" id="PF00501">
    <property type="entry name" value="AMP-binding"/>
    <property type="match status" value="1"/>
</dbReference>
<dbReference type="InterPro" id="IPR050237">
    <property type="entry name" value="ATP-dep_AMP-bd_enzyme"/>
</dbReference>
<gene>
    <name evidence="3" type="ORF">FNH06_09040</name>
</gene>
<dbReference type="InterPro" id="IPR025110">
    <property type="entry name" value="AMP-bd_C"/>
</dbReference>
<dbReference type="InterPro" id="IPR045851">
    <property type="entry name" value="AMP-bd_C_sf"/>
</dbReference>
<dbReference type="PANTHER" id="PTHR43767">
    <property type="entry name" value="LONG-CHAIN-FATTY-ACID--COA LIGASE"/>
    <property type="match status" value="1"/>
</dbReference>
<dbReference type="Gene3D" id="3.30.300.30">
    <property type="match status" value="1"/>
</dbReference>
<protein>
    <submittedName>
        <fullName evidence="3">AMP-binding protein</fullName>
    </submittedName>
</protein>
<organism evidence="3 4">
    <name type="scientific">Amycolatopsis acidiphila</name>
    <dbReference type="NCBI Taxonomy" id="715473"/>
    <lineage>
        <taxon>Bacteria</taxon>
        <taxon>Bacillati</taxon>
        <taxon>Actinomycetota</taxon>
        <taxon>Actinomycetes</taxon>
        <taxon>Pseudonocardiales</taxon>
        <taxon>Pseudonocardiaceae</taxon>
        <taxon>Amycolatopsis</taxon>
    </lineage>
</organism>
<sequence length="491" mass="53619">MLDGAVKDAPESPAVRDSAGRWSYRQLARHSVAFAAWLRRQGLRPGDRVLIQLPACREFAAMVFGVSRAGAVLVPLDPMTKAFQLRMIVADAEPAIVITAVPWASILRSIASVLVHEVDHVWAEVEDLCSSDPEVEQYENCPSDPAVLIYTSGSTGTPKAVVCPHRQIVFSCCALTSVLGYRSADVVFCRFPLSWDYGLYKLIMTCCARCEIVLAGGGTDLTLLSRMSETGTTVVPIVPSFAAMILRLAKREAGRLPRIRMFSNTGAALSPAMIQELSERFRGARVVRQYGQTEAKRITVMPPDEHNERLGSVGRALPGTEVWISDAAGNPLPAGRVGEIVVSGPHVMAGYWRNPEATRTVFRRDGRTGRVQLHTGDYGSLDEDGYLYFEGRRDEVFKRKGVRMSTTEIEQAAMDVAGVEAAAVVPPAEHHDLAIFAETALSASRVLKELADRLEPAKVPASCHVVDELPRTPNGKHARDEMAMLLKRSNG</sequence>